<feature type="region of interest" description="Disordered" evidence="1">
    <location>
        <begin position="192"/>
        <end position="219"/>
    </location>
</feature>
<proteinExistence type="predicted"/>
<feature type="region of interest" description="Disordered" evidence="1">
    <location>
        <begin position="133"/>
        <end position="173"/>
    </location>
</feature>
<feature type="region of interest" description="Disordered" evidence="1">
    <location>
        <begin position="88"/>
        <end position="107"/>
    </location>
</feature>
<keyword evidence="3" id="KW-1185">Reference proteome</keyword>
<dbReference type="HOGENOM" id="CLU_741953_0_0_1"/>
<feature type="region of interest" description="Disordered" evidence="1">
    <location>
        <begin position="287"/>
        <end position="316"/>
    </location>
</feature>
<feature type="compositionally biased region" description="Low complexity" evidence="1">
    <location>
        <begin position="210"/>
        <end position="219"/>
    </location>
</feature>
<evidence type="ECO:0000313" key="3">
    <source>
        <dbReference type="Proteomes" id="UP000027222"/>
    </source>
</evidence>
<protein>
    <submittedName>
        <fullName evidence="2">Uncharacterized protein</fullName>
    </submittedName>
</protein>
<organism evidence="2 3">
    <name type="scientific">Galerina marginata (strain CBS 339.88)</name>
    <dbReference type="NCBI Taxonomy" id="685588"/>
    <lineage>
        <taxon>Eukaryota</taxon>
        <taxon>Fungi</taxon>
        <taxon>Dikarya</taxon>
        <taxon>Basidiomycota</taxon>
        <taxon>Agaricomycotina</taxon>
        <taxon>Agaricomycetes</taxon>
        <taxon>Agaricomycetidae</taxon>
        <taxon>Agaricales</taxon>
        <taxon>Agaricineae</taxon>
        <taxon>Strophariaceae</taxon>
        <taxon>Galerina</taxon>
    </lineage>
</organism>
<evidence type="ECO:0000313" key="2">
    <source>
        <dbReference type="EMBL" id="KDR67830.1"/>
    </source>
</evidence>
<dbReference type="Proteomes" id="UP000027222">
    <property type="component" value="Unassembled WGS sequence"/>
</dbReference>
<name>A0A067SAA5_GALM3</name>
<dbReference type="EMBL" id="KL142412">
    <property type="protein sequence ID" value="KDR67830.1"/>
    <property type="molecule type" value="Genomic_DNA"/>
</dbReference>
<feature type="compositionally biased region" description="Basic and acidic residues" evidence="1">
    <location>
        <begin position="88"/>
        <end position="105"/>
    </location>
</feature>
<dbReference type="AlphaFoldDB" id="A0A067SAA5"/>
<gene>
    <name evidence="2" type="ORF">GALMADRAFT_146840</name>
</gene>
<accession>A0A067SAA5</accession>
<reference evidence="3" key="1">
    <citation type="journal article" date="2014" name="Proc. Natl. Acad. Sci. U.S.A.">
        <title>Extensive sampling of basidiomycete genomes demonstrates inadequacy of the white-rot/brown-rot paradigm for wood decay fungi.</title>
        <authorList>
            <person name="Riley R."/>
            <person name="Salamov A.A."/>
            <person name="Brown D.W."/>
            <person name="Nagy L.G."/>
            <person name="Floudas D."/>
            <person name="Held B.W."/>
            <person name="Levasseur A."/>
            <person name="Lombard V."/>
            <person name="Morin E."/>
            <person name="Otillar R."/>
            <person name="Lindquist E.A."/>
            <person name="Sun H."/>
            <person name="LaButti K.M."/>
            <person name="Schmutz J."/>
            <person name="Jabbour D."/>
            <person name="Luo H."/>
            <person name="Baker S.E."/>
            <person name="Pisabarro A.G."/>
            <person name="Walton J.D."/>
            <person name="Blanchette R.A."/>
            <person name="Henrissat B."/>
            <person name="Martin F."/>
            <person name="Cullen D."/>
            <person name="Hibbett D.S."/>
            <person name="Grigoriev I.V."/>
        </authorList>
    </citation>
    <scope>NUCLEOTIDE SEQUENCE [LARGE SCALE GENOMIC DNA]</scope>
    <source>
        <strain evidence="3">CBS 339.88</strain>
    </source>
</reference>
<evidence type="ECO:0000256" key="1">
    <source>
        <dbReference type="SAM" id="MobiDB-lite"/>
    </source>
</evidence>
<sequence>MRNWRKLAAVPTPPPPPPHHIPQLWPAANPRARGYHWPNWRVRQHAITNTHRVPLPWEGMQAGNGHGVDSGRRLSAPTTSEGWGVTQEVREGSETRGEALGKGDPHGMIASSLPVRTRDHTSVAVATAVASSTGSVRRLRFQSPPPRAVGQSQHATWAHPPRLSSATPASEQRQRLKANALLLAGLPSRRLSLAPQTKTAPRSATPIVRGTSTSTSIGAAATPKGQCAAAGMFTVSSTESGAADEDSPPISAMLSSLSFAGIRRYQGMSSVSQLVLVLASYATSAADQQPAATPPPHLDDDDALDSSRRTPGQGLRLRAHPLHYLEATTTKEIGYSSGSRPPAFHILPSGPPTTSLTRLPLLHHLSTSPSTYI</sequence>